<dbReference type="GO" id="GO:0016117">
    <property type="term" value="P:carotenoid biosynthetic process"/>
    <property type="evidence" value="ECO:0007669"/>
    <property type="project" value="UniProtKB-KW"/>
</dbReference>
<keyword evidence="3" id="KW-0125">Carotenoid biosynthesis</keyword>
<feature type="compositionally biased region" description="Low complexity" evidence="6">
    <location>
        <begin position="202"/>
        <end position="227"/>
    </location>
</feature>
<keyword evidence="7" id="KW-0472">Membrane</keyword>
<gene>
    <name evidence="8" type="primary">LOC100281693</name>
</gene>
<feature type="compositionally biased region" description="Low complexity" evidence="6">
    <location>
        <begin position="162"/>
        <end position="196"/>
    </location>
</feature>
<dbReference type="InterPro" id="IPR045019">
    <property type="entry name" value="BETA-OHASE-like"/>
</dbReference>
<accession>A0A804RB71</accession>
<feature type="compositionally biased region" description="Low complexity" evidence="6">
    <location>
        <begin position="22"/>
        <end position="57"/>
    </location>
</feature>
<protein>
    <recommendedName>
        <fullName evidence="5">beta-carotene 3-hydroxylase</fullName>
        <ecNumber evidence="5">1.14.15.24</ecNumber>
    </recommendedName>
</protein>
<feature type="transmembrane region" description="Helical" evidence="7">
    <location>
        <begin position="83"/>
        <end position="105"/>
    </location>
</feature>
<dbReference type="GO" id="GO:0010291">
    <property type="term" value="F:beta-carotene 3-hydroxylase activity"/>
    <property type="evidence" value="ECO:0007669"/>
    <property type="project" value="UniProtKB-EC"/>
</dbReference>
<dbReference type="AlphaFoldDB" id="A0A804RB71"/>
<dbReference type="EC" id="1.14.15.24" evidence="5"/>
<reference evidence="9" key="1">
    <citation type="journal article" date="2009" name="Science">
        <title>The B73 maize genome: complexity, diversity, and dynamics.</title>
        <authorList>
            <person name="Schnable P.S."/>
            <person name="Ware D."/>
            <person name="Fulton R.S."/>
            <person name="Stein J.C."/>
            <person name="Wei F."/>
            <person name="Pasternak S."/>
            <person name="Liang C."/>
            <person name="Zhang J."/>
            <person name="Fulton L."/>
            <person name="Graves T.A."/>
            <person name="Minx P."/>
            <person name="Reily A.D."/>
            <person name="Courtney L."/>
            <person name="Kruchowski S.S."/>
            <person name="Tomlinson C."/>
            <person name="Strong C."/>
            <person name="Delehaunty K."/>
            <person name="Fronick C."/>
            <person name="Courtney B."/>
            <person name="Rock S.M."/>
            <person name="Belter E."/>
            <person name="Du F."/>
            <person name="Kim K."/>
            <person name="Abbott R.M."/>
            <person name="Cotton M."/>
            <person name="Levy A."/>
            <person name="Marchetto P."/>
            <person name="Ochoa K."/>
            <person name="Jackson S.M."/>
            <person name="Gillam B."/>
            <person name="Chen W."/>
            <person name="Yan L."/>
            <person name="Higginbotham J."/>
            <person name="Cardenas M."/>
            <person name="Waligorski J."/>
            <person name="Applebaum E."/>
            <person name="Phelps L."/>
            <person name="Falcone J."/>
            <person name="Kanchi K."/>
            <person name="Thane T."/>
            <person name="Scimone A."/>
            <person name="Thane N."/>
            <person name="Henke J."/>
            <person name="Wang T."/>
            <person name="Ruppert J."/>
            <person name="Shah N."/>
            <person name="Rotter K."/>
            <person name="Hodges J."/>
            <person name="Ingenthron E."/>
            <person name="Cordes M."/>
            <person name="Kohlberg S."/>
            <person name="Sgro J."/>
            <person name="Delgado B."/>
            <person name="Mead K."/>
            <person name="Chinwalla A."/>
            <person name="Leonard S."/>
            <person name="Crouse K."/>
            <person name="Collura K."/>
            <person name="Kudrna D."/>
            <person name="Currie J."/>
            <person name="He R."/>
            <person name="Angelova A."/>
            <person name="Rajasekar S."/>
            <person name="Mueller T."/>
            <person name="Lomeli R."/>
            <person name="Scara G."/>
            <person name="Ko A."/>
            <person name="Delaney K."/>
            <person name="Wissotski M."/>
            <person name="Lopez G."/>
            <person name="Campos D."/>
            <person name="Braidotti M."/>
            <person name="Ashley E."/>
            <person name="Golser W."/>
            <person name="Kim H."/>
            <person name="Lee S."/>
            <person name="Lin J."/>
            <person name="Dujmic Z."/>
            <person name="Kim W."/>
            <person name="Talag J."/>
            <person name="Zuccolo A."/>
            <person name="Fan C."/>
            <person name="Sebastian A."/>
            <person name="Kramer M."/>
            <person name="Spiegel L."/>
            <person name="Nascimento L."/>
            <person name="Zutavern T."/>
            <person name="Miller B."/>
            <person name="Ambroise C."/>
            <person name="Muller S."/>
            <person name="Spooner W."/>
            <person name="Narechania A."/>
            <person name="Ren L."/>
            <person name="Wei S."/>
            <person name="Kumari S."/>
            <person name="Faga B."/>
            <person name="Levy M.J."/>
            <person name="McMahan L."/>
            <person name="Van Buren P."/>
            <person name="Vaughn M.W."/>
            <person name="Ying K."/>
            <person name="Yeh C.-T."/>
            <person name="Emrich S.J."/>
            <person name="Jia Y."/>
            <person name="Kalyanaraman A."/>
            <person name="Hsia A.-P."/>
            <person name="Barbazuk W.B."/>
            <person name="Baucom R.S."/>
            <person name="Brutnell T.P."/>
            <person name="Carpita N.C."/>
            <person name="Chaparro C."/>
            <person name="Chia J.-M."/>
            <person name="Deragon J.-M."/>
            <person name="Estill J.C."/>
            <person name="Fu Y."/>
            <person name="Jeddeloh J.A."/>
            <person name="Han Y."/>
            <person name="Lee H."/>
            <person name="Li P."/>
            <person name="Lisch D.R."/>
            <person name="Liu S."/>
            <person name="Liu Z."/>
            <person name="Nagel D.H."/>
            <person name="McCann M.C."/>
            <person name="SanMiguel P."/>
            <person name="Myers A.M."/>
            <person name="Nettleton D."/>
            <person name="Nguyen J."/>
            <person name="Penning B.W."/>
            <person name="Ponnala L."/>
            <person name="Schneider K.L."/>
            <person name="Schwartz D.C."/>
            <person name="Sharma A."/>
            <person name="Soderlund C."/>
            <person name="Springer N.M."/>
            <person name="Sun Q."/>
            <person name="Wang H."/>
            <person name="Waterman M."/>
            <person name="Westerman R."/>
            <person name="Wolfgruber T.K."/>
            <person name="Yang L."/>
            <person name="Yu Y."/>
            <person name="Zhang L."/>
            <person name="Zhou S."/>
            <person name="Zhu Q."/>
            <person name="Bennetzen J.L."/>
            <person name="Dawe R.K."/>
            <person name="Jiang J."/>
            <person name="Jiang N."/>
            <person name="Presting G.G."/>
            <person name="Wessler S.R."/>
            <person name="Aluru S."/>
            <person name="Martienssen R.A."/>
            <person name="Clifton S.W."/>
            <person name="McCombie W.R."/>
            <person name="Wing R.A."/>
            <person name="Wilson R.K."/>
        </authorList>
    </citation>
    <scope>NUCLEOTIDE SEQUENCE [LARGE SCALE GENOMIC DNA]</scope>
    <source>
        <strain evidence="9">cv. B73</strain>
    </source>
</reference>
<dbReference type="GO" id="GO:0031969">
    <property type="term" value="C:chloroplast membrane"/>
    <property type="evidence" value="ECO:0007669"/>
    <property type="project" value="UniProtKB-SubCell"/>
</dbReference>
<reference evidence="8" key="2">
    <citation type="submission" date="2019-07" db="EMBL/GenBank/DDBJ databases">
        <authorList>
            <person name="Seetharam A."/>
            <person name="Woodhouse M."/>
            <person name="Cannon E."/>
        </authorList>
    </citation>
    <scope>NUCLEOTIDE SEQUENCE [LARGE SCALE GENOMIC DNA]</scope>
    <source>
        <strain evidence="8">cv. B73</strain>
    </source>
</reference>
<dbReference type="EnsemblPlants" id="Zm00001eb403700_T002">
    <property type="protein sequence ID" value="Zm00001eb403700_P002"/>
    <property type="gene ID" value="Zm00001eb403700"/>
</dbReference>
<keyword evidence="7" id="KW-1133">Transmembrane helix</keyword>
<sequence>MAVARLVSAPFPLAPLRVRAPRPALPPGAHAGPRPPVLALAPPAASAAPRRAVPARAAPEDGGRGDAAAAAARAARKQSERRTYLVAAVMSSLGITSMAAAAVYYRFAWQMEGGGAIPVTEMVGTFALSVGAAVSSPTRPRHAAGRAVWWGWSSGRGGRTGRCGTRRCGTCTSRTTGPATTGPSSSTTCSPSSTPSRPCPSSPTASSTGASSRASASARGWGSRSSGWPTCSCTTASSTAVSPSAPSRTCPTSGVSPQPIRSDRLLFCPTPIILPPSACLCCCNCCCLLLPACRYITWTSSRACHTACSWGPRLVSTELNCADPFHVEPVQKLIINLLAYIPVESAGAEGGGRDRGAGEGDQEEDQEEGGARRHPIRPACYCYTHSALATESHCVLAFPFFLCSLDV</sequence>
<dbReference type="Proteomes" id="UP000007305">
    <property type="component" value="Chromosome 9"/>
</dbReference>
<evidence type="ECO:0000256" key="1">
    <source>
        <dbReference type="ARBA" id="ARBA00004508"/>
    </source>
</evidence>
<feature type="region of interest" description="Disordered" evidence="6">
    <location>
        <begin position="22"/>
        <end position="74"/>
    </location>
</feature>
<feature type="region of interest" description="Disordered" evidence="6">
    <location>
        <begin position="238"/>
        <end position="257"/>
    </location>
</feature>
<evidence type="ECO:0000313" key="9">
    <source>
        <dbReference type="Proteomes" id="UP000007305"/>
    </source>
</evidence>
<comment type="similarity">
    <text evidence="2">Belongs to the sterol desaturase family.</text>
</comment>
<evidence type="ECO:0000256" key="7">
    <source>
        <dbReference type="SAM" id="Phobius"/>
    </source>
</evidence>
<feature type="region of interest" description="Disordered" evidence="6">
    <location>
        <begin position="348"/>
        <end position="372"/>
    </location>
</feature>
<keyword evidence="7" id="KW-0812">Transmembrane</keyword>
<feature type="compositionally biased region" description="Low complexity" evidence="6">
    <location>
        <begin position="238"/>
        <end position="247"/>
    </location>
</feature>
<name>A0A804RB71_MAIZE</name>
<reference evidence="8" key="3">
    <citation type="submission" date="2021-05" db="UniProtKB">
        <authorList>
            <consortium name="EnsemblPlants"/>
        </authorList>
    </citation>
    <scope>IDENTIFICATION</scope>
    <source>
        <strain evidence="8">cv. B73</strain>
    </source>
</reference>
<keyword evidence="4" id="KW-0560">Oxidoreductase</keyword>
<evidence type="ECO:0000256" key="4">
    <source>
        <dbReference type="ARBA" id="ARBA00023002"/>
    </source>
</evidence>
<proteinExistence type="inferred from homology"/>
<evidence type="ECO:0000256" key="6">
    <source>
        <dbReference type="SAM" id="MobiDB-lite"/>
    </source>
</evidence>
<evidence type="ECO:0000256" key="5">
    <source>
        <dbReference type="ARBA" id="ARBA00026097"/>
    </source>
</evidence>
<dbReference type="Gramene" id="Zm00001eb403700_T002">
    <property type="protein sequence ID" value="Zm00001eb403700_P002"/>
    <property type="gene ID" value="Zm00001eb403700"/>
</dbReference>
<evidence type="ECO:0000256" key="2">
    <source>
        <dbReference type="ARBA" id="ARBA00009324"/>
    </source>
</evidence>
<keyword evidence="9" id="KW-1185">Reference proteome</keyword>
<evidence type="ECO:0000256" key="3">
    <source>
        <dbReference type="ARBA" id="ARBA00022746"/>
    </source>
</evidence>
<feature type="region of interest" description="Disordered" evidence="6">
    <location>
        <begin position="158"/>
        <end position="227"/>
    </location>
</feature>
<dbReference type="OrthoDB" id="9990796at2759"/>
<dbReference type="PANTHER" id="PTHR31899:SF9">
    <property type="entry name" value="BETA-CAROTENE 3-HYDROXYLASE 1, CHLOROPLASTIC"/>
    <property type="match status" value="1"/>
</dbReference>
<organism evidence="8 9">
    <name type="scientific">Zea mays</name>
    <name type="common">Maize</name>
    <dbReference type="NCBI Taxonomy" id="4577"/>
    <lineage>
        <taxon>Eukaryota</taxon>
        <taxon>Viridiplantae</taxon>
        <taxon>Streptophyta</taxon>
        <taxon>Embryophyta</taxon>
        <taxon>Tracheophyta</taxon>
        <taxon>Spermatophyta</taxon>
        <taxon>Magnoliopsida</taxon>
        <taxon>Liliopsida</taxon>
        <taxon>Poales</taxon>
        <taxon>Poaceae</taxon>
        <taxon>PACMAD clade</taxon>
        <taxon>Panicoideae</taxon>
        <taxon>Andropogonodae</taxon>
        <taxon>Andropogoneae</taxon>
        <taxon>Tripsacinae</taxon>
        <taxon>Zea</taxon>
    </lineage>
</organism>
<dbReference type="InParanoid" id="A0A804RB71"/>
<evidence type="ECO:0000313" key="8">
    <source>
        <dbReference type="EnsemblPlants" id="Zm00001eb403700_P002"/>
    </source>
</evidence>
<comment type="subcellular location">
    <subcellularLocation>
        <location evidence="1">Plastid</location>
        <location evidence="1">Chloroplast membrane</location>
        <topology evidence="1">Multi-pass membrane protein</topology>
    </subcellularLocation>
</comment>
<dbReference type="PANTHER" id="PTHR31899">
    <property type="entry name" value="BETA-CAROTENE 3-HYDROXYLASE 1, CHLOROPLASTIC"/>
    <property type="match status" value="1"/>
</dbReference>